<proteinExistence type="predicted"/>
<sequence>MMNKIRTGLLLAALLPLAACVDNNGGGSTAVTAENFDFVGMLANYTDTIIVPNYDTFAQQSADFNADTGPLAQYCNAIGSADESSTRSAAQTAWRDAMSQWQLTELHQLGPVLQNSGALRNRIHSYSRSALVSTCGIDQSVVIADSDANFSVSNRASNQRGLGAIEYLLFNTNLSHTCPDQVSQTSDWNSRPENERKQLRCNYARRLAGDVAQAADSLASAWETNGGNYRSTFINPGNLNDSLKALSDALFYLDTETKDSKLGIPTGINSGCSQRTCPTVVESRFAQTSLDNIRRNLQSFITLLKGGDGLGFDDVIEQAGVPEVTDKLLADSQLALAEIDAMTTSLSEQLNSINDDASKEACIAAAGNPDSARTVPVCNLYGYIRRITDTLKVGFVAAVDVDLPDRAQSDND</sequence>
<evidence type="ECO:0000259" key="4">
    <source>
        <dbReference type="Pfam" id="PF09375"/>
    </source>
</evidence>
<keyword evidence="6" id="KW-1185">Reference proteome</keyword>
<evidence type="ECO:0000313" key="5">
    <source>
        <dbReference type="EMBL" id="NKI19406.1"/>
    </source>
</evidence>
<dbReference type="InterPro" id="IPR038352">
    <property type="entry name" value="Imelysin_sf"/>
</dbReference>
<accession>A0ABX1GKA8</accession>
<dbReference type="Proteomes" id="UP000765845">
    <property type="component" value="Unassembled WGS sequence"/>
</dbReference>
<gene>
    <name evidence="5" type="ORF">HCU74_18525</name>
</gene>
<organism evidence="5 6">
    <name type="scientific">Spongiibacter thalassae</name>
    <dbReference type="NCBI Taxonomy" id="2721624"/>
    <lineage>
        <taxon>Bacteria</taxon>
        <taxon>Pseudomonadati</taxon>
        <taxon>Pseudomonadota</taxon>
        <taxon>Gammaproteobacteria</taxon>
        <taxon>Cellvibrionales</taxon>
        <taxon>Spongiibacteraceae</taxon>
        <taxon>Spongiibacter</taxon>
    </lineage>
</organism>
<comment type="caution">
    <text evidence="5">The sequence shown here is derived from an EMBL/GenBank/DDBJ whole genome shotgun (WGS) entry which is preliminary data.</text>
</comment>
<dbReference type="RefSeq" id="WP_168451928.1">
    <property type="nucleotide sequence ID" value="NZ_JAAWWK010000008.1"/>
</dbReference>
<dbReference type="InterPro" id="IPR018976">
    <property type="entry name" value="Imelysin-like"/>
</dbReference>
<dbReference type="Gene3D" id="1.20.1420.20">
    <property type="entry name" value="M75 peptidase, HXXE motif"/>
    <property type="match status" value="1"/>
</dbReference>
<dbReference type="EMBL" id="JAAWWK010000008">
    <property type="protein sequence ID" value="NKI19406.1"/>
    <property type="molecule type" value="Genomic_DNA"/>
</dbReference>
<evidence type="ECO:0000256" key="3">
    <source>
        <dbReference type="SAM" id="SignalP"/>
    </source>
</evidence>
<keyword evidence="2 3" id="KW-0732">Signal</keyword>
<dbReference type="Pfam" id="PF09375">
    <property type="entry name" value="Peptidase_M75"/>
    <property type="match status" value="1"/>
</dbReference>
<dbReference type="InterPro" id="IPR034984">
    <property type="entry name" value="Imelysin-like_IPPA"/>
</dbReference>
<evidence type="ECO:0000256" key="2">
    <source>
        <dbReference type="ARBA" id="ARBA00022729"/>
    </source>
</evidence>
<dbReference type="CDD" id="cd14659">
    <property type="entry name" value="Imelysin-like_IPPA"/>
    <property type="match status" value="1"/>
</dbReference>
<protein>
    <submittedName>
        <fullName evidence="5">Imelysin family protein</fullName>
    </submittedName>
</protein>
<evidence type="ECO:0000256" key="1">
    <source>
        <dbReference type="ARBA" id="ARBA00004196"/>
    </source>
</evidence>
<name>A0ABX1GKA8_9GAMM</name>
<feature type="chain" id="PRO_5047033024" evidence="3">
    <location>
        <begin position="22"/>
        <end position="412"/>
    </location>
</feature>
<comment type="subcellular location">
    <subcellularLocation>
        <location evidence="1">Cell envelope</location>
    </subcellularLocation>
</comment>
<feature type="domain" description="Imelysin-like" evidence="4">
    <location>
        <begin position="50"/>
        <end position="361"/>
    </location>
</feature>
<reference evidence="5 6" key="1">
    <citation type="submission" date="2020-04" db="EMBL/GenBank/DDBJ databases">
        <authorList>
            <person name="Yoon J."/>
        </authorList>
    </citation>
    <scope>NUCLEOTIDE SEQUENCE [LARGE SCALE GENOMIC DNA]</scope>
    <source>
        <strain evidence="5 6">KMU-166</strain>
    </source>
</reference>
<feature type="signal peptide" evidence="3">
    <location>
        <begin position="1"/>
        <end position="21"/>
    </location>
</feature>
<evidence type="ECO:0000313" key="6">
    <source>
        <dbReference type="Proteomes" id="UP000765845"/>
    </source>
</evidence>